<reference evidence="1 2" key="1">
    <citation type="submission" date="2020-08" db="EMBL/GenBank/DDBJ databases">
        <title>Comparative genomics of Francisella species.</title>
        <authorList>
            <person name="Sahl J."/>
            <person name="Sjodin A."/>
            <person name="Wagner D."/>
            <person name="Forsman M."/>
        </authorList>
    </citation>
    <scope>NUCLEOTIDE SEQUENCE [LARGE SCALE GENOMIC DNA]</scope>
    <source>
        <strain evidence="1 2">F1093</strain>
    </source>
</reference>
<sequence length="109" mass="12154">MSLDEILSQTIKESVSANVSATLEQITADFRAKLENLTLTADTKKIYTKEDLYERWGIKSYNTIKAVIIDSGILPAGEPIFGGQKLFWRKADVEAADERVNQLFKGAKS</sequence>
<keyword evidence="2" id="KW-1185">Reference proteome</keyword>
<evidence type="ECO:0000313" key="2">
    <source>
        <dbReference type="Proteomes" id="UP000760407"/>
    </source>
</evidence>
<dbReference type="RefSeq" id="WP_200165844.1">
    <property type="nucleotide sequence ID" value="NZ_JACTSG010000002.1"/>
</dbReference>
<name>A0ABS1GAE4_9GAMM</name>
<evidence type="ECO:0000313" key="1">
    <source>
        <dbReference type="EMBL" id="MBK2301782.1"/>
    </source>
</evidence>
<gene>
    <name evidence="1" type="ORF">IBE52_02540</name>
</gene>
<proteinExistence type="predicted"/>
<dbReference type="Proteomes" id="UP000760407">
    <property type="component" value="Unassembled WGS sequence"/>
</dbReference>
<accession>A0ABS1GAE4</accession>
<dbReference type="EMBL" id="JACTSG010000002">
    <property type="protein sequence ID" value="MBK2301782.1"/>
    <property type="molecule type" value="Genomic_DNA"/>
</dbReference>
<comment type="caution">
    <text evidence="1">The sequence shown here is derived from an EMBL/GenBank/DDBJ whole genome shotgun (WGS) entry which is preliminary data.</text>
</comment>
<protein>
    <submittedName>
        <fullName evidence="1">Uncharacterized protein</fullName>
    </submittedName>
</protein>
<organism evidence="1 2">
    <name type="scientific">Francisella philomiragia</name>
    <dbReference type="NCBI Taxonomy" id="28110"/>
    <lineage>
        <taxon>Bacteria</taxon>
        <taxon>Pseudomonadati</taxon>
        <taxon>Pseudomonadota</taxon>
        <taxon>Gammaproteobacteria</taxon>
        <taxon>Thiotrichales</taxon>
        <taxon>Francisellaceae</taxon>
        <taxon>Francisella</taxon>
    </lineage>
</organism>